<comment type="caution">
    <text evidence="3">The sequence shown here is derived from an EMBL/GenBank/DDBJ whole genome shotgun (WGS) entry which is preliminary data.</text>
</comment>
<evidence type="ECO:0000256" key="2">
    <source>
        <dbReference type="SAM" id="SignalP"/>
    </source>
</evidence>
<organism evidence="3 4">
    <name type="scientific">Planoprotostelium fungivorum</name>
    <dbReference type="NCBI Taxonomy" id="1890364"/>
    <lineage>
        <taxon>Eukaryota</taxon>
        <taxon>Amoebozoa</taxon>
        <taxon>Evosea</taxon>
        <taxon>Variosea</taxon>
        <taxon>Cavosteliida</taxon>
        <taxon>Cavosteliaceae</taxon>
        <taxon>Planoprotostelium</taxon>
    </lineage>
</organism>
<sequence>MRRQLIFLIPLLLLYTSVGGDTCQWTPSQCRITANVTNNSTNTTEPSFNNSKCWSCDHVPTSNDSMVIIGDTITFHNNSQYRSILLQKLIVQQSKTNFQRLILSDLLSLSSSSEMNQAFLSCHQLNSSTSSLQVDSNVENLVFMHLSDSSIRVSGILTMQADARIFLESSNVTAKSLNQIAGSTTLLQANSSRFDVTTVQNVVALNLKDSHFAAIDVRTKSLTCLNSQAKIDTLKVNTVSCGQSSEVTASKTDADTVQLSSQCNWKGVNLTASRVVVDHSTLSLDDHLQSTTFTSADSDLSLNVLNSDDITIEGVSLQLTSMHGKQMLMTSSNVTSSSLMATDLEMLESRAVLDEMTVNHLSLNNLSIITVPMMQVDEFQSVGGSIKTNSITLQRGGTSTIETLGMTPYTRNSPISFYVMKEHRLRGTLSSPHLQFSSIGASLSVDIQQSSSITLTKWTTVHGPSRTLSTTNFIISDTTFSRASTMIDTFVADLSASESGLISGNLSLPYKPINQQNSIEIRLKGKWVLDDPNVNSPQTSGMIKAGDSTWNVRRRVNWNLVYVNVDTLNISCDGEKQCSDSEAMIAAFDCNIYLKNLKLDINYIPPKGSISIVYALAVSQFYNSNITGVFACPSVERILTTIYTIMFQYKLDQAFTTTSPLISWTEDQKDILVQPNDIFNDGLCGIKIHSLHINYKNKLYTTTGQSIIVPYDEKNSCEPPLIYYWSAGTTPKYDYKVTSTNASAVVEPKAIKQAVSNETFKWEGSEIHDVNITWRYEEMKRVAPSCPPPSYIRFKYDNTTTPYVNVSSENIRLSYPKICNTEKVVYQLVWMINGMQYENGWSQYSQYILPQAPPTLQWRQEGNSWTSRIAVTYDCGDCSDVRAHIRLNNSQVLYQKTEPHSQGEAAFDVSGGHHSKFHASVICDYQGVLNVSSPPLDFQTSRQLQWPAFVFPLILFLISLVVIWTFRKLRTYRKRRGYIVVNGGHYHADDSLIVDR</sequence>
<protein>
    <submittedName>
        <fullName evidence="3">Cell wall-anchored protein</fullName>
    </submittedName>
</protein>
<evidence type="ECO:0000313" key="4">
    <source>
        <dbReference type="Proteomes" id="UP000241769"/>
    </source>
</evidence>
<dbReference type="EMBL" id="MDYQ01000812">
    <property type="protein sequence ID" value="PRP72806.1"/>
    <property type="molecule type" value="Genomic_DNA"/>
</dbReference>
<accession>A0A2P6MM83</accession>
<dbReference type="InParanoid" id="A0A2P6MM83"/>
<reference evidence="3 4" key="1">
    <citation type="journal article" date="2018" name="Genome Biol. Evol.">
        <title>Multiple Roots of Fruiting Body Formation in Amoebozoa.</title>
        <authorList>
            <person name="Hillmann F."/>
            <person name="Forbes G."/>
            <person name="Novohradska S."/>
            <person name="Ferling I."/>
            <person name="Riege K."/>
            <person name="Groth M."/>
            <person name="Westermann M."/>
            <person name="Marz M."/>
            <person name="Spaller T."/>
            <person name="Winckler T."/>
            <person name="Schaap P."/>
            <person name="Glockner G."/>
        </authorList>
    </citation>
    <scope>NUCLEOTIDE SEQUENCE [LARGE SCALE GENOMIC DNA]</scope>
    <source>
        <strain evidence="3 4">Jena</strain>
    </source>
</reference>
<evidence type="ECO:0000313" key="3">
    <source>
        <dbReference type="EMBL" id="PRP72806.1"/>
    </source>
</evidence>
<keyword evidence="1" id="KW-0812">Transmembrane</keyword>
<gene>
    <name evidence="3" type="ORF">PROFUN_07706</name>
</gene>
<keyword evidence="1" id="KW-0472">Membrane</keyword>
<dbReference type="AlphaFoldDB" id="A0A2P6MM83"/>
<proteinExistence type="predicted"/>
<keyword evidence="4" id="KW-1185">Reference proteome</keyword>
<feature type="signal peptide" evidence="2">
    <location>
        <begin position="1"/>
        <end position="20"/>
    </location>
</feature>
<evidence type="ECO:0000256" key="1">
    <source>
        <dbReference type="SAM" id="Phobius"/>
    </source>
</evidence>
<keyword evidence="1" id="KW-1133">Transmembrane helix</keyword>
<name>A0A2P6MM83_9EUKA</name>
<feature type="transmembrane region" description="Helical" evidence="1">
    <location>
        <begin position="946"/>
        <end position="966"/>
    </location>
</feature>
<keyword evidence="2" id="KW-0732">Signal</keyword>
<dbReference type="Proteomes" id="UP000241769">
    <property type="component" value="Unassembled WGS sequence"/>
</dbReference>
<feature type="chain" id="PRO_5015152959" evidence="2">
    <location>
        <begin position="21"/>
        <end position="996"/>
    </location>
</feature>